<name>A0ACD3B0Y1_9AGAR</name>
<organism evidence="1 2">
    <name type="scientific">Pluteus cervinus</name>
    <dbReference type="NCBI Taxonomy" id="181527"/>
    <lineage>
        <taxon>Eukaryota</taxon>
        <taxon>Fungi</taxon>
        <taxon>Dikarya</taxon>
        <taxon>Basidiomycota</taxon>
        <taxon>Agaricomycotina</taxon>
        <taxon>Agaricomycetes</taxon>
        <taxon>Agaricomycetidae</taxon>
        <taxon>Agaricales</taxon>
        <taxon>Pluteineae</taxon>
        <taxon>Pluteaceae</taxon>
        <taxon>Pluteus</taxon>
    </lineage>
</organism>
<protein>
    <submittedName>
        <fullName evidence="1">Uncharacterized protein</fullName>
    </submittedName>
</protein>
<accession>A0ACD3B0Y1</accession>
<gene>
    <name evidence="1" type="ORF">BDN72DRAFT_837124</name>
</gene>
<sequence length="695" mass="77185">MPGPKSSKKSKNASGKKKVRKADEWVPDAPLEAYIGDIENAEEWNSIMMKLCEAFHIPDLTTRSGLRKVHANFDALYDQLDAAFNANIENKKIAGGIVSIYAQMSADAILRNKLFEKGFLDKLIPLLNERDCRQLALRALGSITKHNGGGARAEIAKQALIFVKAIEADPDDVKTTELGIISLSHSLQEVIGGLTKIPPKTLEELQLEKIFMAMVEGVKKPFTTGTMISHSVDLLARATMNARPIFACNRSLLNFVVAGLRSEAWVMKGICMSGLTRFFRDVAGNDYPVTPVMIVLGGGDLPDSVATALSSYGRDRTEIFMTSRAWTEFHVAMITYKKDRNLCSLGRKIADVIMLTEFSIPQGSFSREEGFPFTIWVDALPHCANALRQTGKPEDLDIADILDIKFHISRAQPTDVVQAAKKGLDRNPRCAYFYYAISLSTMTRVEGLRAAKKGLKCQKLTPCLRFQLLQRAVDHASDMGLVGMLDSPIPGEKEFFEAVAFIKSALDDAKTFVKEAPPDNRYMRIILCWVICLTVLNEEKISPDLREVKVYIDQLKLADEVAECVGGVQPKSMLRLATETIIQRFSAAITEFGPTFSRVVYQPYCEHESNAVQSAEENLAAWLDGLRINQPLLEEGRPHFVDPMISSNSVGLYECSWCRNPSAALKKCSGCGKTKYCDSVCQKADWTRHKKDCKA</sequence>
<reference evidence="1 2" key="1">
    <citation type="journal article" date="2019" name="Nat. Ecol. Evol.">
        <title>Megaphylogeny resolves global patterns of mushroom evolution.</title>
        <authorList>
            <person name="Varga T."/>
            <person name="Krizsan K."/>
            <person name="Foldi C."/>
            <person name="Dima B."/>
            <person name="Sanchez-Garcia M."/>
            <person name="Sanchez-Ramirez S."/>
            <person name="Szollosi G.J."/>
            <person name="Szarkandi J.G."/>
            <person name="Papp V."/>
            <person name="Albert L."/>
            <person name="Andreopoulos W."/>
            <person name="Angelini C."/>
            <person name="Antonin V."/>
            <person name="Barry K.W."/>
            <person name="Bougher N.L."/>
            <person name="Buchanan P."/>
            <person name="Buyck B."/>
            <person name="Bense V."/>
            <person name="Catcheside P."/>
            <person name="Chovatia M."/>
            <person name="Cooper J."/>
            <person name="Damon W."/>
            <person name="Desjardin D."/>
            <person name="Finy P."/>
            <person name="Geml J."/>
            <person name="Haridas S."/>
            <person name="Hughes K."/>
            <person name="Justo A."/>
            <person name="Karasinski D."/>
            <person name="Kautmanova I."/>
            <person name="Kiss B."/>
            <person name="Kocsube S."/>
            <person name="Kotiranta H."/>
            <person name="LaButti K.M."/>
            <person name="Lechner B.E."/>
            <person name="Liimatainen K."/>
            <person name="Lipzen A."/>
            <person name="Lukacs Z."/>
            <person name="Mihaltcheva S."/>
            <person name="Morgado L.N."/>
            <person name="Niskanen T."/>
            <person name="Noordeloos M.E."/>
            <person name="Ohm R.A."/>
            <person name="Ortiz-Santana B."/>
            <person name="Ovrebo C."/>
            <person name="Racz N."/>
            <person name="Riley R."/>
            <person name="Savchenko A."/>
            <person name="Shiryaev A."/>
            <person name="Soop K."/>
            <person name="Spirin V."/>
            <person name="Szebenyi C."/>
            <person name="Tomsovsky M."/>
            <person name="Tulloss R.E."/>
            <person name="Uehling J."/>
            <person name="Grigoriev I.V."/>
            <person name="Vagvolgyi C."/>
            <person name="Papp T."/>
            <person name="Martin F.M."/>
            <person name="Miettinen O."/>
            <person name="Hibbett D.S."/>
            <person name="Nagy L.G."/>
        </authorList>
    </citation>
    <scope>NUCLEOTIDE SEQUENCE [LARGE SCALE GENOMIC DNA]</scope>
    <source>
        <strain evidence="1 2">NL-1719</strain>
    </source>
</reference>
<keyword evidence="2" id="KW-1185">Reference proteome</keyword>
<dbReference type="EMBL" id="ML208292">
    <property type="protein sequence ID" value="TFK71918.1"/>
    <property type="molecule type" value="Genomic_DNA"/>
</dbReference>
<proteinExistence type="predicted"/>
<evidence type="ECO:0000313" key="2">
    <source>
        <dbReference type="Proteomes" id="UP000308600"/>
    </source>
</evidence>
<dbReference type="Proteomes" id="UP000308600">
    <property type="component" value="Unassembled WGS sequence"/>
</dbReference>
<evidence type="ECO:0000313" key="1">
    <source>
        <dbReference type="EMBL" id="TFK71918.1"/>
    </source>
</evidence>